<dbReference type="PROSITE" id="PS00063">
    <property type="entry name" value="ALDOKETO_REDUCTASE_3"/>
    <property type="match status" value="1"/>
</dbReference>
<dbReference type="Gene3D" id="3.20.20.100">
    <property type="entry name" value="NADP-dependent oxidoreductase domain"/>
    <property type="match status" value="1"/>
</dbReference>
<dbReference type="CDD" id="cd19133">
    <property type="entry name" value="AKR_AKR5F1"/>
    <property type="match status" value="1"/>
</dbReference>
<dbReference type="InterPro" id="IPR036812">
    <property type="entry name" value="NAD(P)_OxRdtase_dom_sf"/>
</dbReference>
<dbReference type="Proteomes" id="UP000184089">
    <property type="component" value="Unassembled WGS sequence"/>
</dbReference>
<feature type="active site" description="Proton donor" evidence="4">
    <location>
        <position position="50"/>
    </location>
</feature>
<evidence type="ECO:0000313" key="9">
    <source>
        <dbReference type="Proteomes" id="UP000184089"/>
    </source>
</evidence>
<protein>
    <submittedName>
        <fullName evidence="8">Aldo/keto reductase</fullName>
    </submittedName>
</protein>
<evidence type="ECO:0000259" key="7">
    <source>
        <dbReference type="Pfam" id="PF00248"/>
    </source>
</evidence>
<name>A0AAQ1MF03_9FIRM</name>
<dbReference type="SUPFAM" id="SSF51430">
    <property type="entry name" value="NAD(P)-linked oxidoreductase"/>
    <property type="match status" value="1"/>
</dbReference>
<evidence type="ECO:0000256" key="6">
    <source>
        <dbReference type="PIRSR" id="PIRSR000097-3"/>
    </source>
</evidence>
<dbReference type="PANTHER" id="PTHR43827:SF3">
    <property type="entry name" value="NADP-DEPENDENT OXIDOREDUCTASE DOMAIN-CONTAINING PROTEIN"/>
    <property type="match status" value="1"/>
</dbReference>
<evidence type="ECO:0000256" key="1">
    <source>
        <dbReference type="ARBA" id="ARBA00007905"/>
    </source>
</evidence>
<dbReference type="InterPro" id="IPR018170">
    <property type="entry name" value="Aldo/ket_reductase_CS"/>
</dbReference>
<proteinExistence type="inferred from homology"/>
<dbReference type="EMBL" id="FQVY01000004">
    <property type="protein sequence ID" value="SHG47499.1"/>
    <property type="molecule type" value="Genomic_DNA"/>
</dbReference>
<dbReference type="PROSITE" id="PS00062">
    <property type="entry name" value="ALDOKETO_REDUCTASE_2"/>
    <property type="match status" value="1"/>
</dbReference>
<evidence type="ECO:0000256" key="5">
    <source>
        <dbReference type="PIRSR" id="PIRSR000097-2"/>
    </source>
</evidence>
<sequence>MTERVRLPNGVEMPMVGFGVFQITDPAACEQAVLDAVSVGYRLIDTASSYGNEAAVGRAIARCGLPREELFVTTKAYIQQMGYRQTMRAFDESLQNLGLDYLDLYLVHMPFGDYYGSWRAMEELYRAGQVRAIGVCNFLPDRLLDLCYSAEIVPQVNQIERHPHFQRGEELALMGELGVQPQGWAPFAEGLKGMFAEPVLAAIARRHGKTPAQVILRWDLQQGVAVVPKSVHRERMVENLAVWDFALEEGEMAQIAALDRGRPTLLDPREPSEVKRVYDYLRNPVLTSL</sequence>
<dbReference type="PANTHER" id="PTHR43827">
    <property type="entry name" value="2,5-DIKETO-D-GLUCONIC ACID REDUCTASE"/>
    <property type="match status" value="1"/>
</dbReference>
<evidence type="ECO:0000313" key="8">
    <source>
        <dbReference type="EMBL" id="SHG47499.1"/>
    </source>
</evidence>
<evidence type="ECO:0000256" key="2">
    <source>
        <dbReference type="ARBA" id="ARBA00022857"/>
    </source>
</evidence>
<feature type="site" description="Lowers pKa of active site Tyr" evidence="6">
    <location>
        <position position="75"/>
    </location>
</feature>
<reference evidence="9" key="1">
    <citation type="submission" date="2016-11" db="EMBL/GenBank/DDBJ databases">
        <authorList>
            <person name="Jaros S."/>
            <person name="Januszkiewicz K."/>
            <person name="Wedrychowicz H."/>
        </authorList>
    </citation>
    <scope>NUCLEOTIDE SEQUENCE [LARGE SCALE GENOMIC DNA]</scope>
    <source>
        <strain evidence="9">DSM 4029</strain>
    </source>
</reference>
<dbReference type="Pfam" id="PF00248">
    <property type="entry name" value="Aldo_ket_red"/>
    <property type="match status" value="1"/>
</dbReference>
<accession>A0AAQ1MF03</accession>
<feature type="domain" description="NADP-dependent oxidoreductase" evidence="7">
    <location>
        <begin position="25"/>
        <end position="259"/>
    </location>
</feature>
<evidence type="ECO:0000256" key="3">
    <source>
        <dbReference type="ARBA" id="ARBA00023002"/>
    </source>
</evidence>
<evidence type="ECO:0000256" key="4">
    <source>
        <dbReference type="PIRSR" id="PIRSR000097-1"/>
    </source>
</evidence>
<dbReference type="AlphaFoldDB" id="A0AAQ1MF03"/>
<dbReference type="InterPro" id="IPR023210">
    <property type="entry name" value="NADP_OxRdtase_dom"/>
</dbReference>
<dbReference type="PRINTS" id="PR00069">
    <property type="entry name" value="ALDKETRDTASE"/>
</dbReference>
<comment type="caution">
    <text evidence="8">The sequence shown here is derived from an EMBL/GenBank/DDBJ whole genome shotgun (WGS) entry which is preliminary data.</text>
</comment>
<dbReference type="GO" id="GO:0016616">
    <property type="term" value="F:oxidoreductase activity, acting on the CH-OH group of donors, NAD or NADP as acceptor"/>
    <property type="evidence" value="ECO:0007669"/>
    <property type="project" value="UniProtKB-ARBA"/>
</dbReference>
<dbReference type="PROSITE" id="PS00798">
    <property type="entry name" value="ALDOKETO_REDUCTASE_1"/>
    <property type="match status" value="1"/>
</dbReference>
<dbReference type="InterPro" id="IPR020471">
    <property type="entry name" value="AKR"/>
</dbReference>
<keyword evidence="2" id="KW-0521">NADP</keyword>
<dbReference type="PIRSF" id="PIRSF000097">
    <property type="entry name" value="AKR"/>
    <property type="match status" value="1"/>
</dbReference>
<dbReference type="FunFam" id="3.20.20.100:FF:000015">
    <property type="entry name" value="Oxidoreductase, aldo/keto reductase family"/>
    <property type="match status" value="1"/>
</dbReference>
<dbReference type="RefSeq" id="WP_021661298.1">
    <property type="nucleotide sequence ID" value="NZ_FQVY01000004.1"/>
</dbReference>
<organism evidence="8 9">
    <name type="scientific">Bittarella massiliensis</name>
    <name type="common">ex Durand et al. 2017</name>
    <dbReference type="NCBI Taxonomy" id="1720313"/>
    <lineage>
        <taxon>Bacteria</taxon>
        <taxon>Bacillati</taxon>
        <taxon>Bacillota</taxon>
        <taxon>Clostridia</taxon>
        <taxon>Eubacteriales</taxon>
        <taxon>Oscillospiraceae</taxon>
        <taxon>Bittarella (ex Durand et al. 2017)</taxon>
    </lineage>
</organism>
<keyword evidence="3" id="KW-0560">Oxidoreductase</keyword>
<comment type="similarity">
    <text evidence="1">Belongs to the aldo/keto reductase family.</text>
</comment>
<feature type="binding site" evidence="5">
    <location>
        <position position="108"/>
    </location>
    <ligand>
        <name>substrate</name>
    </ligand>
</feature>
<gene>
    <name evidence="8" type="ORF">SAMN05444424_2500</name>
</gene>